<dbReference type="Gene3D" id="3.40.50.1000">
    <property type="entry name" value="HAD superfamily/HAD-like"/>
    <property type="match status" value="2"/>
</dbReference>
<dbReference type="Proteomes" id="UP000436088">
    <property type="component" value="Unassembled WGS sequence"/>
</dbReference>
<dbReference type="GO" id="GO:0005524">
    <property type="term" value="F:ATP binding"/>
    <property type="evidence" value="ECO:0007669"/>
    <property type="project" value="UniProtKB-KW"/>
</dbReference>
<sequence length="320" mass="35721">MMTMAIESHRLSQQGAIIKRITAIEEMVGMDVICNDKTRTLTLNKLSVDRNLIEVFVKDVDKDYVVLLATRASRTENKYAIDDVIFGMLVDSKEERADKKTALTYIDSNDNWHHASKCALEQILTLCNAKEDVKKNFHSIIDKFADHELWSFGVARQQVPEKTKEYAGTLWQFVGLVPLVGPLRHDSVETIRRALNLGVNVKMITGNQLAIAKGIGRQLGMGINMYPSTSLLGQDKDANIAALPMEVLIEKSNGIASVFLEYKYDIKADISIVVADATDAAWSASDIVFTEPGLSIIISAMLTSIDIFQRMKNNHYSYCV</sequence>
<dbReference type="EMBL" id="VEPZ02000196">
    <property type="protein sequence ID" value="KAE8731226.1"/>
    <property type="molecule type" value="Genomic_DNA"/>
</dbReference>
<dbReference type="Gene3D" id="1.20.1110.10">
    <property type="entry name" value="Calcium-transporting ATPase, transmembrane domain"/>
    <property type="match status" value="2"/>
</dbReference>
<name>A0A6A3CQL5_HIBSY</name>
<evidence type="ECO:0000256" key="1">
    <source>
        <dbReference type="ARBA" id="ARBA00004141"/>
    </source>
</evidence>
<dbReference type="FunFam" id="3.40.50.1000:FF:000211">
    <property type="entry name" value="Plasma membrane ATPase"/>
    <property type="match status" value="1"/>
</dbReference>
<dbReference type="InterPro" id="IPR023214">
    <property type="entry name" value="HAD_sf"/>
</dbReference>
<dbReference type="AlphaFoldDB" id="A0A6A3CQL5"/>
<evidence type="ECO:0000256" key="5">
    <source>
        <dbReference type="ARBA" id="ARBA00022723"/>
    </source>
</evidence>
<evidence type="ECO:0000256" key="7">
    <source>
        <dbReference type="ARBA" id="ARBA00022840"/>
    </source>
</evidence>
<dbReference type="InterPro" id="IPR001757">
    <property type="entry name" value="P_typ_ATPase"/>
</dbReference>
<keyword evidence="10" id="KW-0472">Membrane</keyword>
<comment type="caution">
    <text evidence="11">The sequence shown here is derived from an EMBL/GenBank/DDBJ whole genome shotgun (WGS) entry which is preliminary data.</text>
</comment>
<proteinExistence type="inferred from homology"/>
<gene>
    <name evidence="11" type="ORF">F3Y22_tig00002840pilonHSYRG00731</name>
</gene>
<dbReference type="Gene3D" id="3.40.1110.10">
    <property type="entry name" value="Calcium-transporting ATPase, cytoplasmic domain N"/>
    <property type="match status" value="1"/>
</dbReference>
<protein>
    <submittedName>
        <fullName evidence="11">Plasma membrane ATPase</fullName>
    </submittedName>
</protein>
<evidence type="ECO:0000256" key="10">
    <source>
        <dbReference type="ARBA" id="ARBA00023136"/>
    </source>
</evidence>
<keyword evidence="6" id="KW-0547">Nucleotide-binding</keyword>
<evidence type="ECO:0000256" key="8">
    <source>
        <dbReference type="ARBA" id="ARBA00022842"/>
    </source>
</evidence>
<evidence type="ECO:0000256" key="2">
    <source>
        <dbReference type="ARBA" id="ARBA00008804"/>
    </source>
</evidence>
<dbReference type="GO" id="GO:0016887">
    <property type="term" value="F:ATP hydrolysis activity"/>
    <property type="evidence" value="ECO:0007669"/>
    <property type="project" value="InterPro"/>
</dbReference>
<evidence type="ECO:0000256" key="6">
    <source>
        <dbReference type="ARBA" id="ARBA00022741"/>
    </source>
</evidence>
<organism evidence="11 12">
    <name type="scientific">Hibiscus syriacus</name>
    <name type="common">Rose of Sharon</name>
    <dbReference type="NCBI Taxonomy" id="106335"/>
    <lineage>
        <taxon>Eukaryota</taxon>
        <taxon>Viridiplantae</taxon>
        <taxon>Streptophyta</taxon>
        <taxon>Embryophyta</taxon>
        <taxon>Tracheophyta</taxon>
        <taxon>Spermatophyta</taxon>
        <taxon>Magnoliopsida</taxon>
        <taxon>eudicotyledons</taxon>
        <taxon>Gunneridae</taxon>
        <taxon>Pentapetalae</taxon>
        <taxon>rosids</taxon>
        <taxon>malvids</taxon>
        <taxon>Malvales</taxon>
        <taxon>Malvaceae</taxon>
        <taxon>Malvoideae</taxon>
        <taxon>Hibiscus</taxon>
    </lineage>
</organism>
<evidence type="ECO:0000313" key="11">
    <source>
        <dbReference type="EMBL" id="KAE8731226.1"/>
    </source>
</evidence>
<evidence type="ECO:0000313" key="12">
    <source>
        <dbReference type="Proteomes" id="UP000436088"/>
    </source>
</evidence>
<dbReference type="PANTHER" id="PTHR42861">
    <property type="entry name" value="CALCIUM-TRANSPORTING ATPASE"/>
    <property type="match status" value="1"/>
</dbReference>
<evidence type="ECO:0000256" key="9">
    <source>
        <dbReference type="ARBA" id="ARBA00022989"/>
    </source>
</evidence>
<keyword evidence="9" id="KW-1133">Transmembrane helix</keyword>
<evidence type="ECO:0000256" key="4">
    <source>
        <dbReference type="ARBA" id="ARBA00022692"/>
    </source>
</evidence>
<dbReference type="InterPro" id="IPR036412">
    <property type="entry name" value="HAD-like_sf"/>
</dbReference>
<keyword evidence="7" id="KW-0067">ATP-binding</keyword>
<keyword evidence="12" id="KW-1185">Reference proteome</keyword>
<dbReference type="PRINTS" id="PR00119">
    <property type="entry name" value="CATATPASE"/>
</dbReference>
<evidence type="ECO:0000256" key="3">
    <source>
        <dbReference type="ARBA" id="ARBA00022553"/>
    </source>
</evidence>
<dbReference type="GO" id="GO:0046872">
    <property type="term" value="F:metal ion binding"/>
    <property type="evidence" value="ECO:0007669"/>
    <property type="project" value="UniProtKB-KW"/>
</dbReference>
<dbReference type="SUPFAM" id="SSF56784">
    <property type="entry name" value="HAD-like"/>
    <property type="match status" value="1"/>
</dbReference>
<dbReference type="InterPro" id="IPR023299">
    <property type="entry name" value="ATPase_P-typ_cyto_dom_N"/>
</dbReference>
<dbReference type="GO" id="GO:0016020">
    <property type="term" value="C:membrane"/>
    <property type="evidence" value="ECO:0007669"/>
    <property type="project" value="UniProtKB-SubCell"/>
</dbReference>
<keyword evidence="8" id="KW-0460">Magnesium</keyword>
<accession>A0A6A3CQL5</accession>
<dbReference type="PRINTS" id="PR00120">
    <property type="entry name" value="HATPASE"/>
</dbReference>
<keyword evidence="3" id="KW-0597">Phosphoprotein</keyword>
<keyword evidence="5" id="KW-0479">Metal-binding</keyword>
<comment type="subcellular location">
    <subcellularLocation>
        <location evidence="1">Membrane</location>
        <topology evidence="1">Multi-pass membrane protein</topology>
    </subcellularLocation>
</comment>
<keyword evidence="4" id="KW-0812">Transmembrane</keyword>
<reference evidence="11" key="1">
    <citation type="submission" date="2019-09" db="EMBL/GenBank/DDBJ databases">
        <title>Draft genome information of white flower Hibiscus syriacus.</title>
        <authorList>
            <person name="Kim Y.-M."/>
        </authorList>
    </citation>
    <scope>NUCLEOTIDE SEQUENCE [LARGE SCALE GENOMIC DNA]</scope>
    <source>
        <strain evidence="11">YM2019G1</strain>
    </source>
</reference>
<comment type="similarity">
    <text evidence="2">Belongs to the cation transport ATPase (P-type) (TC 3.A.3) family. Type IIIA subfamily.</text>
</comment>